<dbReference type="PANTHER" id="PTHR10515">
    <property type="entry name" value="THYMIDINE PHOSPHORYLASE"/>
    <property type="match status" value="1"/>
</dbReference>
<dbReference type="Gene3D" id="3.40.1030.10">
    <property type="entry name" value="Nucleoside phosphorylase/phosphoribosyltransferase catalytic domain"/>
    <property type="match status" value="1"/>
</dbReference>
<evidence type="ECO:0000259" key="12">
    <source>
        <dbReference type="SMART" id="SM00941"/>
    </source>
</evidence>
<keyword evidence="9 13" id="KW-0808">Transferase</keyword>
<evidence type="ECO:0000256" key="3">
    <source>
        <dbReference type="ARBA" id="ARBA00003877"/>
    </source>
</evidence>
<dbReference type="EMBL" id="JAGYPM010000003">
    <property type="protein sequence ID" value="MBS4191108.1"/>
    <property type="molecule type" value="Genomic_DNA"/>
</dbReference>
<dbReference type="Pfam" id="PF07831">
    <property type="entry name" value="PYNP_C"/>
    <property type="match status" value="1"/>
</dbReference>
<comment type="catalytic activity">
    <reaction evidence="1">
        <text>2'-deoxyuridine + phosphate = 2-deoxy-alpha-D-ribose 1-phosphate + uracil</text>
        <dbReference type="Rhea" id="RHEA:22824"/>
        <dbReference type="ChEBI" id="CHEBI:16450"/>
        <dbReference type="ChEBI" id="CHEBI:17568"/>
        <dbReference type="ChEBI" id="CHEBI:43474"/>
        <dbReference type="ChEBI" id="CHEBI:57259"/>
        <dbReference type="EC" id="2.4.2.2"/>
    </reaction>
</comment>
<evidence type="ECO:0000313" key="13">
    <source>
        <dbReference type="EMBL" id="MBS4191108.1"/>
    </source>
</evidence>
<dbReference type="InterPro" id="IPR018090">
    <property type="entry name" value="Pyrmidine_PPas_bac/euk"/>
</dbReference>
<dbReference type="GO" id="GO:0016154">
    <property type="term" value="F:pyrimidine-nucleoside phosphorylase activity"/>
    <property type="evidence" value="ECO:0007669"/>
    <property type="project" value="UniProtKB-EC"/>
</dbReference>
<evidence type="ECO:0000256" key="1">
    <source>
        <dbReference type="ARBA" id="ARBA00001066"/>
    </source>
</evidence>
<keyword evidence="8 13" id="KW-0328">Glycosyltransferase</keyword>
<dbReference type="Pfam" id="PF02885">
    <property type="entry name" value="Glycos_trans_3N"/>
    <property type="match status" value="1"/>
</dbReference>
<dbReference type="InterPro" id="IPR035902">
    <property type="entry name" value="Nuc_phospho_transferase"/>
</dbReference>
<evidence type="ECO:0000256" key="5">
    <source>
        <dbReference type="ARBA" id="ARBA00011738"/>
    </source>
</evidence>
<evidence type="ECO:0000256" key="4">
    <source>
        <dbReference type="ARBA" id="ARBA00006915"/>
    </source>
</evidence>
<dbReference type="Pfam" id="PF00591">
    <property type="entry name" value="Glycos_transf_3"/>
    <property type="match status" value="1"/>
</dbReference>
<proteinExistence type="inferred from homology"/>
<dbReference type="SUPFAM" id="SSF47648">
    <property type="entry name" value="Nucleoside phosphorylase/phosphoribosyltransferase N-terminal domain"/>
    <property type="match status" value="1"/>
</dbReference>
<dbReference type="SMART" id="SM00941">
    <property type="entry name" value="PYNP_C"/>
    <property type="match status" value="1"/>
</dbReference>
<evidence type="ECO:0000256" key="6">
    <source>
        <dbReference type="ARBA" id="ARBA00011889"/>
    </source>
</evidence>
<evidence type="ECO:0000313" key="14">
    <source>
        <dbReference type="Proteomes" id="UP000681027"/>
    </source>
</evidence>
<dbReference type="InterPro" id="IPR017459">
    <property type="entry name" value="Glycosyl_Trfase_fam3_N_dom"/>
</dbReference>
<evidence type="ECO:0000256" key="10">
    <source>
        <dbReference type="ARBA" id="ARBA00048453"/>
    </source>
</evidence>
<comment type="catalytic activity">
    <reaction evidence="11">
        <text>thymidine + phosphate = 2-deoxy-alpha-D-ribose 1-phosphate + thymine</text>
        <dbReference type="Rhea" id="RHEA:16037"/>
        <dbReference type="ChEBI" id="CHEBI:17748"/>
        <dbReference type="ChEBI" id="CHEBI:17821"/>
        <dbReference type="ChEBI" id="CHEBI:43474"/>
        <dbReference type="ChEBI" id="CHEBI:57259"/>
        <dbReference type="EC" id="2.4.2.2"/>
    </reaction>
</comment>
<reference evidence="13 14" key="1">
    <citation type="submission" date="2021-05" db="EMBL/GenBank/DDBJ databases">
        <title>Novel Bacillus species.</title>
        <authorList>
            <person name="Liu G."/>
        </authorList>
    </citation>
    <scope>NUCLEOTIDE SEQUENCE [LARGE SCALE GENOMIC DNA]</scope>
    <source>
        <strain evidence="13 14">FJAT-49705</strain>
    </source>
</reference>
<dbReference type="InterPro" id="IPR017872">
    <property type="entry name" value="Pyrmidine_PPase_CS"/>
</dbReference>
<comment type="subunit">
    <text evidence="5">Homodimer.</text>
</comment>
<dbReference type="PIRSF" id="PIRSF000478">
    <property type="entry name" value="TP_PyNP"/>
    <property type="match status" value="1"/>
</dbReference>
<evidence type="ECO:0000256" key="11">
    <source>
        <dbReference type="ARBA" id="ARBA00048525"/>
    </source>
</evidence>
<comment type="caution">
    <text evidence="13">The sequence shown here is derived from an EMBL/GenBank/DDBJ whole genome shotgun (WGS) entry which is preliminary data.</text>
</comment>
<sequence length="434" mass="46597">MRMVDIIENKRDGRELSTEEIQFFIKGYTDGSIPDYQASALMMAIFFQGMTEKERADLTLAMVQSGDQIDLSEIEGIKVDKHSTGGVGDTTTLVLGPLVAALDVPVAKMSGRGLGHTGGTIDKLESVKGFHVEIENQEFIDLVNKNKVAVIGQSGNLTPADKKLYALRDVTATVDSIPLIAASIMSKKIAAGADAIVLDVKTGAGAFMKTLDDSRELAKAMVRIGNNVGRNTMAVISDMSQPLGYAIGNVLEVKEAIDTLKGEGPEDLTELCLTLGSHMVYLAKKANTLKEAREMLQGVINDGTALKVFKTFLSSQGGDASVVDDPSKLPQAKYLIELEAKEDGYVSEIVADEIGTAAMLLGAGRATKESVIDLAVGLVLRKKIGDQVKKGESLVTIYSNFEDVEEVKTKLYENITISSKKVPAPVLIHEEITE</sequence>
<dbReference type="NCBIfam" id="TIGR02644">
    <property type="entry name" value="Y_phosphoryl"/>
    <property type="match status" value="1"/>
</dbReference>
<comment type="catalytic activity">
    <reaction evidence="10">
        <text>uridine + phosphate = alpha-D-ribose 1-phosphate + uracil</text>
        <dbReference type="Rhea" id="RHEA:24388"/>
        <dbReference type="ChEBI" id="CHEBI:16704"/>
        <dbReference type="ChEBI" id="CHEBI:17568"/>
        <dbReference type="ChEBI" id="CHEBI:43474"/>
        <dbReference type="ChEBI" id="CHEBI:57720"/>
        <dbReference type="EC" id="2.4.2.2"/>
    </reaction>
</comment>
<accession>A0ABS5NUM3</accession>
<name>A0ABS5NUM3_9BACI</name>
<keyword evidence="14" id="KW-1185">Reference proteome</keyword>
<dbReference type="PROSITE" id="PS00647">
    <property type="entry name" value="THYMID_PHOSPHORYLASE"/>
    <property type="match status" value="1"/>
</dbReference>
<dbReference type="NCBIfam" id="NF004490">
    <property type="entry name" value="PRK05820.1"/>
    <property type="match status" value="1"/>
</dbReference>
<dbReference type="PANTHER" id="PTHR10515:SF0">
    <property type="entry name" value="THYMIDINE PHOSPHORYLASE"/>
    <property type="match status" value="1"/>
</dbReference>
<dbReference type="InterPro" id="IPR036566">
    <property type="entry name" value="PYNP-like_C_sf"/>
</dbReference>
<evidence type="ECO:0000256" key="2">
    <source>
        <dbReference type="ARBA" id="ARBA00001958"/>
    </source>
</evidence>
<protein>
    <recommendedName>
        <fullName evidence="7">Pyrimidine-nucleoside phosphorylase</fullName>
        <ecNumber evidence="6">2.4.2.2</ecNumber>
    </recommendedName>
</protein>
<dbReference type="InterPro" id="IPR000053">
    <property type="entry name" value="Thymidine/pyrmidine_PPase"/>
</dbReference>
<dbReference type="Proteomes" id="UP000681027">
    <property type="component" value="Unassembled WGS sequence"/>
</dbReference>
<dbReference type="RefSeq" id="WP_213102567.1">
    <property type="nucleotide sequence ID" value="NZ_JAGYPM010000003.1"/>
</dbReference>
<comment type="cofactor">
    <cofactor evidence="2">
        <name>K(+)</name>
        <dbReference type="ChEBI" id="CHEBI:29103"/>
    </cofactor>
</comment>
<dbReference type="SUPFAM" id="SSF52418">
    <property type="entry name" value="Nucleoside phosphorylase/phosphoribosyltransferase catalytic domain"/>
    <property type="match status" value="1"/>
</dbReference>
<dbReference type="InterPro" id="IPR036320">
    <property type="entry name" value="Glycosyl_Trfase_fam3_N_dom_sf"/>
</dbReference>
<gene>
    <name evidence="13" type="ORF">KHA94_13035</name>
</gene>
<evidence type="ECO:0000256" key="9">
    <source>
        <dbReference type="ARBA" id="ARBA00022679"/>
    </source>
</evidence>
<dbReference type="InterPro" id="IPR013102">
    <property type="entry name" value="PYNP_C"/>
</dbReference>
<feature type="domain" description="Pyrimidine nucleoside phosphorylase C-terminal" evidence="12">
    <location>
        <begin position="345"/>
        <end position="418"/>
    </location>
</feature>
<dbReference type="Gene3D" id="3.90.1170.30">
    <property type="entry name" value="Pyrimidine nucleoside phosphorylase-like, C-terminal domain"/>
    <property type="match status" value="1"/>
</dbReference>
<evidence type="ECO:0000256" key="8">
    <source>
        <dbReference type="ARBA" id="ARBA00022676"/>
    </source>
</evidence>
<comment type="function">
    <text evidence="3">Catalyzes phosphorolysis of the pyrimidine nucleosides uridine, thymidine and 2'-deoxyuridine with the formation of the corresponding pyrimidine base and ribose-1-phosphate.</text>
</comment>
<dbReference type="EC" id="2.4.2.2" evidence="6"/>
<organism evidence="13 14">
    <name type="scientific">Cytobacillus citreus</name>
    <dbReference type="NCBI Taxonomy" id="2833586"/>
    <lineage>
        <taxon>Bacteria</taxon>
        <taxon>Bacillati</taxon>
        <taxon>Bacillota</taxon>
        <taxon>Bacilli</taxon>
        <taxon>Bacillales</taxon>
        <taxon>Bacillaceae</taxon>
        <taxon>Cytobacillus</taxon>
    </lineage>
</organism>
<comment type="similarity">
    <text evidence="4">Belongs to the thymidine/pyrimidine-nucleoside phosphorylase family.</text>
</comment>
<dbReference type="InterPro" id="IPR000312">
    <property type="entry name" value="Glycosyl_Trfase_fam3"/>
</dbReference>
<dbReference type="SUPFAM" id="SSF54680">
    <property type="entry name" value="Pyrimidine nucleoside phosphorylase C-terminal domain"/>
    <property type="match status" value="1"/>
</dbReference>
<dbReference type="Gene3D" id="1.20.970.10">
    <property type="entry name" value="Transferase, Pyrimidine Nucleoside Phosphorylase, Chain C"/>
    <property type="match status" value="1"/>
</dbReference>
<dbReference type="NCBIfam" id="NF004747">
    <property type="entry name" value="PRK06078.1"/>
    <property type="match status" value="1"/>
</dbReference>
<evidence type="ECO:0000256" key="7">
    <source>
        <dbReference type="ARBA" id="ARBA00014680"/>
    </source>
</evidence>